<organism evidence="9 10">
    <name type="scientific">Parapedobacter luteus</name>
    <dbReference type="NCBI Taxonomy" id="623280"/>
    <lineage>
        <taxon>Bacteria</taxon>
        <taxon>Pseudomonadati</taxon>
        <taxon>Bacteroidota</taxon>
        <taxon>Sphingobacteriia</taxon>
        <taxon>Sphingobacteriales</taxon>
        <taxon>Sphingobacteriaceae</taxon>
        <taxon>Parapedobacter</taxon>
    </lineage>
</organism>
<dbReference type="AlphaFoldDB" id="A0A1T5EAQ4"/>
<evidence type="ECO:0000313" key="9">
    <source>
        <dbReference type="EMBL" id="SKB81097.1"/>
    </source>
</evidence>
<keyword evidence="10" id="KW-1185">Reference proteome</keyword>
<feature type="domain" description="ABC3 transporter permease C-terminal" evidence="7">
    <location>
        <begin position="676"/>
        <end position="787"/>
    </location>
</feature>
<evidence type="ECO:0000256" key="4">
    <source>
        <dbReference type="ARBA" id="ARBA00022989"/>
    </source>
</evidence>
<keyword evidence="4 6" id="KW-1133">Transmembrane helix</keyword>
<evidence type="ECO:0000256" key="6">
    <source>
        <dbReference type="SAM" id="Phobius"/>
    </source>
</evidence>
<feature type="transmembrane region" description="Helical" evidence="6">
    <location>
        <begin position="759"/>
        <end position="781"/>
    </location>
</feature>
<dbReference type="InterPro" id="IPR025857">
    <property type="entry name" value="MacB_PCD"/>
</dbReference>
<accession>A0A1T5EAQ4</accession>
<feature type="transmembrane region" description="Helical" evidence="6">
    <location>
        <begin position="282"/>
        <end position="301"/>
    </location>
</feature>
<feature type="transmembrane region" description="Helical" evidence="6">
    <location>
        <begin position="21"/>
        <end position="41"/>
    </location>
</feature>
<protein>
    <submittedName>
        <fullName evidence="9">ABC-type antimicrobial peptide transport system, permease component</fullName>
    </submittedName>
</protein>
<feature type="transmembrane region" description="Helical" evidence="6">
    <location>
        <begin position="669"/>
        <end position="692"/>
    </location>
</feature>
<dbReference type="STRING" id="623280.SAMN05660226_03220"/>
<dbReference type="GO" id="GO:0022857">
    <property type="term" value="F:transmembrane transporter activity"/>
    <property type="evidence" value="ECO:0007669"/>
    <property type="project" value="TreeGrafter"/>
</dbReference>
<dbReference type="EMBL" id="FUYS01000009">
    <property type="protein sequence ID" value="SKB81097.1"/>
    <property type="molecule type" value="Genomic_DNA"/>
</dbReference>
<evidence type="ECO:0000259" key="8">
    <source>
        <dbReference type="Pfam" id="PF12704"/>
    </source>
</evidence>
<keyword evidence="3 6" id="KW-0812">Transmembrane</keyword>
<proteinExistence type="predicted"/>
<evidence type="ECO:0000256" key="1">
    <source>
        <dbReference type="ARBA" id="ARBA00004651"/>
    </source>
</evidence>
<reference evidence="9 10" key="1">
    <citation type="submission" date="2017-02" db="EMBL/GenBank/DDBJ databases">
        <authorList>
            <person name="Peterson S.W."/>
        </authorList>
    </citation>
    <scope>NUCLEOTIDE SEQUENCE [LARGE SCALE GENOMIC DNA]</scope>
    <source>
        <strain evidence="9 10">DSM 22899</strain>
    </source>
</reference>
<keyword evidence="2" id="KW-1003">Cell membrane</keyword>
<feature type="transmembrane region" description="Helical" evidence="6">
    <location>
        <begin position="420"/>
        <end position="441"/>
    </location>
</feature>
<name>A0A1T5EAQ4_9SPHI</name>
<dbReference type="PANTHER" id="PTHR30572:SF18">
    <property type="entry name" value="ABC-TYPE MACROLIDE FAMILY EXPORT SYSTEM PERMEASE COMPONENT 2"/>
    <property type="match status" value="1"/>
</dbReference>
<dbReference type="RefSeq" id="WP_079717875.1">
    <property type="nucleotide sequence ID" value="NZ_FUYS01000009.1"/>
</dbReference>
<feature type="domain" description="MacB-like periplasmic core" evidence="8">
    <location>
        <begin position="428"/>
        <end position="636"/>
    </location>
</feature>
<evidence type="ECO:0000259" key="7">
    <source>
        <dbReference type="Pfam" id="PF02687"/>
    </source>
</evidence>
<feature type="domain" description="ABC3 transporter permease C-terminal" evidence="7">
    <location>
        <begin position="285"/>
        <end position="396"/>
    </location>
</feature>
<feature type="transmembrane region" description="Helical" evidence="6">
    <location>
        <begin position="373"/>
        <end position="399"/>
    </location>
</feature>
<sequence length="795" mass="89455">MIKNYFKIAWRNILRQRTNSLIHLLGLSVGMTAAFFIFMWVSNEYSYDRYHADAGCIYRLTAHDKKHRTNDALTPYIWGDEVLGQLDEVEAYTRFRPFVWPNIARGDELFKENAAVYVDAHWFGFFQYDFLAGSAASFNAQPHSLILTASAARKYLGTTEAAVGQTLLVNDVPYTVQGVVKDAPTNSSFRYDLYMPVAARHTDRHWRAWDLEHRRDGNIYCTFVKLSAKVPPENLARKVTAMAPGTWAERYALSLLPLKDMHFEDGTGRIELQQGNRQMTNILLLLGIVLLMVASINYVNLTTAQATIRAREVGIKKIVGAGRWHLFMQFVAETLLVGGLALFAALVMTWALLPFFNRITGLQFVLSILDPLLWMLYGGTLLATLSMASIYPALMLSAFRPLATLRGNSLGSLKGNALRKALVVAQFSIAIALMVSTLVIYQQMRFIDKQYDHYDKTQVFSFLFQRGGNMGPSEKWSLFENIRQELLSHSSIADAAISSGNDIVNMRNTWSGFDWDGRDENRVYDITFFQIGSTLDKFYQLSLKAGRWFLPDSPEDARNFVLNETAVRQLGIREPIIGQRFSLDNDTGTVIGVVADFHYMSAREKIGPAVFGNNPFYANAFAVKSAPGRQADAIAAAETVFKRHLPNQPFDYHFVSEEFEQVYREDFKAATLISGFSLLAIFVSCLGLYGLALFSAERRHKEIGIRKVLGASVSGIVGLLSKDFVKLVLIAVVIASPIAWWAMNNWLEDFAYRIEMEWWMFAAAGLVAVVIALLTVSWQAIRAAVANPVESLRDE</sequence>
<evidence type="ECO:0000256" key="5">
    <source>
        <dbReference type="ARBA" id="ARBA00023136"/>
    </source>
</evidence>
<dbReference type="InterPro" id="IPR003838">
    <property type="entry name" value="ABC3_permease_C"/>
</dbReference>
<dbReference type="InterPro" id="IPR050250">
    <property type="entry name" value="Macrolide_Exporter_MacB"/>
</dbReference>
<evidence type="ECO:0000256" key="3">
    <source>
        <dbReference type="ARBA" id="ARBA00022692"/>
    </source>
</evidence>
<feature type="domain" description="MacB-like periplasmic core" evidence="8">
    <location>
        <begin position="20"/>
        <end position="241"/>
    </location>
</feature>
<dbReference type="Proteomes" id="UP000190541">
    <property type="component" value="Unassembled WGS sequence"/>
</dbReference>
<dbReference type="OrthoDB" id="905589at2"/>
<dbReference type="GO" id="GO:0005886">
    <property type="term" value="C:plasma membrane"/>
    <property type="evidence" value="ECO:0007669"/>
    <property type="project" value="UniProtKB-SubCell"/>
</dbReference>
<dbReference type="PANTHER" id="PTHR30572">
    <property type="entry name" value="MEMBRANE COMPONENT OF TRANSPORTER-RELATED"/>
    <property type="match status" value="1"/>
</dbReference>
<comment type="subcellular location">
    <subcellularLocation>
        <location evidence="1">Cell membrane</location>
        <topology evidence="1">Multi-pass membrane protein</topology>
    </subcellularLocation>
</comment>
<feature type="transmembrane region" description="Helical" evidence="6">
    <location>
        <begin position="727"/>
        <end position="747"/>
    </location>
</feature>
<gene>
    <name evidence="9" type="ORF">SAMN05660226_03220</name>
</gene>
<feature type="transmembrane region" description="Helical" evidence="6">
    <location>
        <begin position="326"/>
        <end position="353"/>
    </location>
</feature>
<evidence type="ECO:0000256" key="2">
    <source>
        <dbReference type="ARBA" id="ARBA00022475"/>
    </source>
</evidence>
<dbReference type="Pfam" id="PF02687">
    <property type="entry name" value="FtsX"/>
    <property type="match status" value="2"/>
</dbReference>
<evidence type="ECO:0000313" key="10">
    <source>
        <dbReference type="Proteomes" id="UP000190541"/>
    </source>
</evidence>
<keyword evidence="5 6" id="KW-0472">Membrane</keyword>
<dbReference type="Pfam" id="PF12704">
    <property type="entry name" value="MacB_PCD"/>
    <property type="match status" value="2"/>
</dbReference>